<evidence type="ECO:0000256" key="6">
    <source>
        <dbReference type="ARBA" id="ARBA00022771"/>
    </source>
</evidence>
<keyword evidence="3" id="KW-0963">Cytoplasm</keyword>
<evidence type="ECO:0000256" key="8">
    <source>
        <dbReference type="ARBA" id="ARBA00022833"/>
    </source>
</evidence>
<evidence type="ECO:0000256" key="1">
    <source>
        <dbReference type="ARBA" id="ARBA00004496"/>
    </source>
</evidence>
<dbReference type="GO" id="GO:0016567">
    <property type="term" value="P:protein ubiquitination"/>
    <property type="evidence" value="ECO:0007669"/>
    <property type="project" value="InterPro"/>
</dbReference>
<keyword evidence="7" id="KW-0833">Ubl conjugation pathway</keyword>
<evidence type="ECO:0000256" key="3">
    <source>
        <dbReference type="ARBA" id="ARBA00022490"/>
    </source>
</evidence>
<dbReference type="InterPro" id="IPR043145">
    <property type="entry name" value="Znf_ZZ_sf"/>
</dbReference>
<dbReference type="EC" id="2.3.2.27" evidence="12"/>
<dbReference type="InterPro" id="IPR000433">
    <property type="entry name" value="Znf_ZZ"/>
</dbReference>
<dbReference type="PANTHER" id="PTHR24202:SF4">
    <property type="entry name" value="E3 UBIQUITIN-PROTEIN LIGASE MIB2-RELATED"/>
    <property type="match status" value="1"/>
</dbReference>
<evidence type="ECO:0000256" key="7">
    <source>
        <dbReference type="ARBA" id="ARBA00022786"/>
    </source>
</evidence>
<keyword evidence="12" id="KW-0012">Acyltransferase</keyword>
<dbReference type="PANTHER" id="PTHR24202">
    <property type="entry name" value="E3 UBIQUITIN-PROTEIN LIGASE MIB2"/>
    <property type="match status" value="1"/>
</dbReference>
<keyword evidence="6 9" id="KW-0863">Zinc-finger</keyword>
<dbReference type="GO" id="GO:0061630">
    <property type="term" value="F:ubiquitin protein ligase activity"/>
    <property type="evidence" value="ECO:0007669"/>
    <property type="project" value="UniProtKB-EC"/>
</dbReference>
<feature type="domain" description="ZZ-type" evidence="10">
    <location>
        <begin position="69"/>
        <end position="121"/>
    </location>
</feature>
<dbReference type="Gene3D" id="3.30.60.90">
    <property type="match status" value="1"/>
</dbReference>
<dbReference type="Pfam" id="PF00569">
    <property type="entry name" value="ZZ"/>
    <property type="match status" value="1"/>
</dbReference>
<gene>
    <name evidence="12" type="ORF">MEDL_16925</name>
</gene>
<dbReference type="FunFam" id="3.30.60.90:FF:000004">
    <property type="entry name" value="Putative E3 ubiquitin-protein ligase MIB2"/>
    <property type="match status" value="1"/>
</dbReference>
<dbReference type="Proteomes" id="UP000683360">
    <property type="component" value="Unassembled WGS sequence"/>
</dbReference>
<sequence>MNDDTQRSNQLERVKKDGGEGHLGTVVCVKENNSVDVVWDNGNLTTCNIGKDGRRELRVVDNAPAGIKHYGIACNVCKRQPILGTRWKCGKCNDINLCTICYFSDKHDLSHEFERYNRQTTSRPETVKKEGHFSKNACTRNISRRGGNTRQGLELWQRRRWSWYKRNSNRTQKLQNRYWCT</sequence>
<keyword evidence="5" id="KW-0677">Repeat</keyword>
<protein>
    <submittedName>
        <fullName evidence="12">MIB</fullName>
        <ecNumber evidence="12">2.3.2.27</ecNumber>
    </submittedName>
</protein>
<dbReference type="InterPro" id="IPR037252">
    <property type="entry name" value="Mib_Herc2_sf"/>
</dbReference>
<keyword evidence="4" id="KW-0479">Metal-binding</keyword>
<evidence type="ECO:0000256" key="5">
    <source>
        <dbReference type="ARBA" id="ARBA00022737"/>
    </source>
</evidence>
<keyword evidence="12" id="KW-0808">Transferase</keyword>
<evidence type="ECO:0000256" key="2">
    <source>
        <dbReference type="ARBA" id="ARBA00004906"/>
    </source>
</evidence>
<keyword evidence="13" id="KW-1185">Reference proteome</keyword>
<dbReference type="PROSITE" id="PS51416">
    <property type="entry name" value="MIB_HERC2"/>
    <property type="match status" value="1"/>
</dbReference>
<dbReference type="SMART" id="SM00291">
    <property type="entry name" value="ZnF_ZZ"/>
    <property type="match status" value="1"/>
</dbReference>
<dbReference type="SUPFAM" id="SSF57850">
    <property type="entry name" value="RING/U-box"/>
    <property type="match status" value="1"/>
</dbReference>
<evidence type="ECO:0000313" key="12">
    <source>
        <dbReference type="EMBL" id="CAG2202387.1"/>
    </source>
</evidence>
<keyword evidence="8" id="KW-0862">Zinc</keyword>
<dbReference type="EMBL" id="CAJPWZ010000887">
    <property type="protein sequence ID" value="CAG2202387.1"/>
    <property type="molecule type" value="Genomic_DNA"/>
</dbReference>
<dbReference type="GO" id="GO:0008270">
    <property type="term" value="F:zinc ion binding"/>
    <property type="evidence" value="ECO:0007669"/>
    <property type="project" value="UniProtKB-KW"/>
</dbReference>
<evidence type="ECO:0000256" key="9">
    <source>
        <dbReference type="PROSITE-ProRule" id="PRU00228"/>
    </source>
</evidence>
<dbReference type="OrthoDB" id="2122982at2759"/>
<dbReference type="PROSITE" id="PS50135">
    <property type="entry name" value="ZF_ZZ_2"/>
    <property type="match status" value="1"/>
</dbReference>
<dbReference type="AlphaFoldDB" id="A0A8S3QZ34"/>
<dbReference type="PROSITE" id="PS01357">
    <property type="entry name" value="ZF_ZZ_1"/>
    <property type="match status" value="1"/>
</dbReference>
<comment type="caution">
    <text evidence="12">The sequence shown here is derived from an EMBL/GenBank/DDBJ whole genome shotgun (WGS) entry which is preliminary data.</text>
</comment>
<reference evidence="12" key="1">
    <citation type="submission" date="2021-03" db="EMBL/GenBank/DDBJ databases">
        <authorList>
            <person name="Bekaert M."/>
        </authorList>
    </citation>
    <scope>NUCLEOTIDE SEQUENCE</scope>
</reference>
<dbReference type="InterPro" id="IPR010606">
    <property type="entry name" value="Mib_Herc2"/>
</dbReference>
<dbReference type="Gene3D" id="2.30.30.40">
    <property type="entry name" value="SH3 Domains"/>
    <property type="match status" value="1"/>
</dbReference>
<dbReference type="GO" id="GO:0005737">
    <property type="term" value="C:cytoplasm"/>
    <property type="evidence" value="ECO:0007669"/>
    <property type="project" value="UniProtKB-SubCell"/>
</dbReference>
<evidence type="ECO:0000259" key="10">
    <source>
        <dbReference type="PROSITE" id="PS50135"/>
    </source>
</evidence>
<feature type="domain" description="MIB/HERC2" evidence="11">
    <location>
        <begin position="1"/>
        <end position="63"/>
    </location>
</feature>
<organism evidence="12 13">
    <name type="scientific">Mytilus edulis</name>
    <name type="common">Blue mussel</name>
    <dbReference type="NCBI Taxonomy" id="6550"/>
    <lineage>
        <taxon>Eukaryota</taxon>
        <taxon>Metazoa</taxon>
        <taxon>Spiralia</taxon>
        <taxon>Lophotrochozoa</taxon>
        <taxon>Mollusca</taxon>
        <taxon>Bivalvia</taxon>
        <taxon>Autobranchia</taxon>
        <taxon>Pteriomorphia</taxon>
        <taxon>Mytilida</taxon>
        <taxon>Mytiloidea</taxon>
        <taxon>Mytilidae</taxon>
        <taxon>Mytilinae</taxon>
        <taxon>Mytilus</taxon>
    </lineage>
</organism>
<proteinExistence type="predicted"/>
<evidence type="ECO:0000256" key="4">
    <source>
        <dbReference type="ARBA" id="ARBA00022723"/>
    </source>
</evidence>
<comment type="subcellular location">
    <subcellularLocation>
        <location evidence="1">Cytoplasm</location>
    </subcellularLocation>
</comment>
<evidence type="ECO:0000259" key="11">
    <source>
        <dbReference type="PROSITE" id="PS51416"/>
    </source>
</evidence>
<dbReference type="SUPFAM" id="SSF159034">
    <property type="entry name" value="Mib/herc2 domain-like"/>
    <property type="match status" value="1"/>
</dbReference>
<evidence type="ECO:0000313" key="13">
    <source>
        <dbReference type="Proteomes" id="UP000683360"/>
    </source>
</evidence>
<name>A0A8S3QZ34_MYTED</name>
<comment type="pathway">
    <text evidence="2">Protein modification; protein ubiquitination.</text>
</comment>
<accession>A0A8S3QZ34</accession>